<dbReference type="InterPro" id="IPR036165">
    <property type="entry name" value="YefM-like_sf"/>
</dbReference>
<comment type="similarity">
    <text evidence="1 2">Belongs to the phD/YefM antitoxin family.</text>
</comment>
<reference evidence="3" key="1">
    <citation type="submission" date="2020-10" db="EMBL/GenBank/DDBJ databases">
        <title>Connecting structure to function with the recovery of over 1000 high-quality activated sludge metagenome-assembled genomes encoding full-length rRNA genes using long-read sequencing.</title>
        <authorList>
            <person name="Singleton C.M."/>
            <person name="Petriglieri F."/>
            <person name="Kristensen J.M."/>
            <person name="Kirkegaard R.H."/>
            <person name="Michaelsen T.Y."/>
            <person name="Andersen M.H."/>
            <person name="Karst S.M."/>
            <person name="Dueholm M.S."/>
            <person name="Nielsen P.H."/>
            <person name="Albertsen M."/>
        </authorList>
    </citation>
    <scope>NUCLEOTIDE SEQUENCE</scope>
    <source>
        <strain evidence="3">Hirt_18-Q3-R61-65_BATAC.395</strain>
    </source>
</reference>
<comment type="caution">
    <text evidence="3">The sequence shown here is derived from an EMBL/GenBank/DDBJ whole genome shotgun (WGS) entry which is preliminary data.</text>
</comment>
<evidence type="ECO:0000256" key="1">
    <source>
        <dbReference type="ARBA" id="ARBA00009981"/>
    </source>
</evidence>
<evidence type="ECO:0000256" key="2">
    <source>
        <dbReference type="RuleBase" id="RU362080"/>
    </source>
</evidence>
<evidence type="ECO:0000313" key="3">
    <source>
        <dbReference type="EMBL" id="MBK8522875.1"/>
    </source>
</evidence>
<protein>
    <recommendedName>
        <fullName evidence="2">Antitoxin</fullName>
    </recommendedName>
</protein>
<dbReference type="Gene3D" id="3.40.1620.10">
    <property type="entry name" value="YefM-like domain"/>
    <property type="match status" value="1"/>
</dbReference>
<dbReference type="Proteomes" id="UP000886689">
    <property type="component" value="Unassembled WGS sequence"/>
</dbReference>
<organism evidence="3 4">
    <name type="scientific">Candidatus Proximibacter danicus</name>
    <dbReference type="NCBI Taxonomy" id="2954365"/>
    <lineage>
        <taxon>Bacteria</taxon>
        <taxon>Pseudomonadati</taxon>
        <taxon>Pseudomonadota</taxon>
        <taxon>Betaproteobacteria</taxon>
        <taxon>Candidatus Proximibacter</taxon>
    </lineage>
</organism>
<comment type="function">
    <text evidence="2">Antitoxin component of a type II toxin-antitoxin (TA) system.</text>
</comment>
<gene>
    <name evidence="3" type="ORF">IPL58_01320</name>
</gene>
<dbReference type="InterPro" id="IPR006442">
    <property type="entry name" value="Antitoxin_Phd/YefM"/>
</dbReference>
<sequence>MQTAIGAGDFKARCLKLLDEVAATREPLVITKHGKAVAKLVPVPAEAELFGAMAGSVHHEGDIVSPLDNEWEASR</sequence>
<dbReference type="SUPFAM" id="SSF143120">
    <property type="entry name" value="YefM-like"/>
    <property type="match status" value="1"/>
</dbReference>
<dbReference type="EMBL" id="JADJUC010000001">
    <property type="protein sequence ID" value="MBK8522875.1"/>
    <property type="molecule type" value="Genomic_DNA"/>
</dbReference>
<name>A0A9D7JY25_9PROT</name>
<proteinExistence type="inferred from homology"/>
<accession>A0A9D7JY25</accession>
<evidence type="ECO:0000313" key="4">
    <source>
        <dbReference type="Proteomes" id="UP000886689"/>
    </source>
</evidence>
<dbReference type="NCBIfam" id="TIGR01552">
    <property type="entry name" value="phd_fam"/>
    <property type="match status" value="1"/>
</dbReference>
<dbReference type="AlphaFoldDB" id="A0A9D7JY25"/>
<dbReference type="Pfam" id="PF02604">
    <property type="entry name" value="PhdYeFM_antitox"/>
    <property type="match status" value="1"/>
</dbReference>